<protein>
    <submittedName>
        <fullName evidence="1">Uncharacterized protein</fullName>
    </submittedName>
</protein>
<organism evidence="1 2">
    <name type="scientific">Isachenkonia alkalipeptolytica</name>
    <dbReference type="NCBI Taxonomy" id="2565777"/>
    <lineage>
        <taxon>Bacteria</taxon>
        <taxon>Bacillati</taxon>
        <taxon>Bacillota</taxon>
        <taxon>Clostridia</taxon>
        <taxon>Eubacteriales</taxon>
        <taxon>Clostridiaceae</taxon>
        <taxon>Isachenkonia</taxon>
    </lineage>
</organism>
<accession>A0AA44BDQ8</accession>
<evidence type="ECO:0000313" key="2">
    <source>
        <dbReference type="Proteomes" id="UP000449710"/>
    </source>
</evidence>
<gene>
    <name evidence="1" type="ORF">ISALK_06750</name>
</gene>
<dbReference type="RefSeq" id="WP_160720483.1">
    <property type="nucleotide sequence ID" value="NZ_SUMG01000006.1"/>
</dbReference>
<keyword evidence="2" id="KW-1185">Reference proteome</keyword>
<name>A0AA44BDQ8_9CLOT</name>
<reference evidence="1 2" key="1">
    <citation type="submission" date="2019-04" db="EMBL/GenBank/DDBJ databases">
        <title>Isachenkonia alkalipeptolytica gen. nov. sp. nov. a new anaerobic, alkiliphilic organothrophic bacterium capable to reduce synthesized ferrihydrite isolated from a soda lake.</title>
        <authorList>
            <person name="Toshchakov S.V."/>
            <person name="Zavarzina D.G."/>
            <person name="Zhilina T.N."/>
            <person name="Kostrikina N.A."/>
            <person name="Kublanov I.V."/>
        </authorList>
    </citation>
    <scope>NUCLEOTIDE SEQUENCE [LARGE SCALE GENOMIC DNA]</scope>
    <source>
        <strain evidence="1 2">Z-1701</strain>
    </source>
</reference>
<sequence length="286" mass="34161">MIIALLIFTYYSRSLQSGDLQRIENQLHNMSREISREVGRIEQQVGQIREEERWWSKGSLELERKGENLQEVSVEYQIQDYKDGEKLYFHYRPTADEHYQSVEMEEVSTGVFRAVFDLALSIEPEIRMHYSGSSPGDRGNEVQTWADQEEGGQDYLPHYVSTEYNGERRTTAEEKMHFSGMKFELYHPVHINIHHHGGSEPEYDVNIDVDQYHPSPNYQLKTLETYLLKENHKVREVEMEHHEENTYRNYRKRIPMEEEVYDEILLRFIYDNEEVFERRVKVGEGQ</sequence>
<evidence type="ECO:0000313" key="1">
    <source>
        <dbReference type="EMBL" id="NBG88197.1"/>
    </source>
</evidence>
<dbReference type="AlphaFoldDB" id="A0AA44BDQ8"/>
<dbReference type="Proteomes" id="UP000449710">
    <property type="component" value="Unassembled WGS sequence"/>
</dbReference>
<comment type="caution">
    <text evidence="1">The sequence shown here is derived from an EMBL/GenBank/DDBJ whole genome shotgun (WGS) entry which is preliminary data.</text>
</comment>
<dbReference type="EMBL" id="SUMG01000006">
    <property type="protein sequence ID" value="NBG88197.1"/>
    <property type="molecule type" value="Genomic_DNA"/>
</dbReference>
<proteinExistence type="predicted"/>